<organism evidence="2 3">
    <name type="scientific">Alectoria fallacina</name>
    <dbReference type="NCBI Taxonomy" id="1903189"/>
    <lineage>
        <taxon>Eukaryota</taxon>
        <taxon>Fungi</taxon>
        <taxon>Dikarya</taxon>
        <taxon>Ascomycota</taxon>
        <taxon>Pezizomycotina</taxon>
        <taxon>Lecanoromycetes</taxon>
        <taxon>OSLEUM clade</taxon>
        <taxon>Lecanoromycetidae</taxon>
        <taxon>Lecanorales</taxon>
        <taxon>Lecanorineae</taxon>
        <taxon>Parmeliaceae</taxon>
        <taxon>Alectoria</taxon>
    </lineage>
</organism>
<reference evidence="2" key="1">
    <citation type="submission" date="2021-03" db="EMBL/GenBank/DDBJ databases">
        <authorList>
            <person name="Tagirdzhanova G."/>
        </authorList>
    </citation>
    <scope>NUCLEOTIDE SEQUENCE</scope>
</reference>
<feature type="chain" id="PRO_5034470084" evidence="1">
    <location>
        <begin position="29"/>
        <end position="249"/>
    </location>
</feature>
<evidence type="ECO:0000256" key="1">
    <source>
        <dbReference type="SAM" id="SignalP"/>
    </source>
</evidence>
<name>A0A8H3IEJ5_9LECA</name>
<protein>
    <submittedName>
        <fullName evidence="2">Uncharacterized protein</fullName>
    </submittedName>
</protein>
<evidence type="ECO:0000313" key="3">
    <source>
        <dbReference type="Proteomes" id="UP000664203"/>
    </source>
</evidence>
<feature type="signal peptide" evidence="1">
    <location>
        <begin position="1"/>
        <end position="28"/>
    </location>
</feature>
<dbReference type="AlphaFoldDB" id="A0A8H3IEJ5"/>
<dbReference type="EMBL" id="CAJPDR010000104">
    <property type="protein sequence ID" value="CAF9917860.1"/>
    <property type="molecule type" value="Genomic_DNA"/>
</dbReference>
<sequence length="249" mass="28019">MSSMWHNKLFPIAEWTLLYVFLVNSAIASPNPLQVNPPLCDKDLFGAPKLEDCYQAMFWIPYINQPAKDSPDAKAFRVFAEPQFLNPPFSAVKNPYAPKAIVQLPKIWKHGSCQIALVLQPYDRRDGRPPQLKPEFREKWSDVVNQVLRLRPCLQPQRGLEQTPQGGYTALIITQSRLAGLYMYTTDSRFNTETMTPYMANGKMIEPPITPRFLATLPSNGTFSGLSLDLSNSSGEISSTPMLDLLPIS</sequence>
<keyword evidence="3" id="KW-1185">Reference proteome</keyword>
<dbReference type="Proteomes" id="UP000664203">
    <property type="component" value="Unassembled WGS sequence"/>
</dbReference>
<gene>
    <name evidence="2" type="ORF">ALECFALPRED_000385</name>
</gene>
<accession>A0A8H3IEJ5</accession>
<proteinExistence type="predicted"/>
<evidence type="ECO:0000313" key="2">
    <source>
        <dbReference type="EMBL" id="CAF9917860.1"/>
    </source>
</evidence>
<dbReference type="OrthoDB" id="5348582at2759"/>
<comment type="caution">
    <text evidence="2">The sequence shown here is derived from an EMBL/GenBank/DDBJ whole genome shotgun (WGS) entry which is preliminary data.</text>
</comment>
<keyword evidence="1" id="KW-0732">Signal</keyword>